<gene>
    <name evidence="2" type="ORF">KC01_LOCUS26246</name>
</gene>
<evidence type="ECO:0000313" key="2">
    <source>
        <dbReference type="EMBL" id="CAL1597761.1"/>
    </source>
</evidence>
<protein>
    <submittedName>
        <fullName evidence="2">Uncharacterized protein</fullName>
    </submittedName>
</protein>
<reference evidence="2 3" key="1">
    <citation type="submission" date="2024-04" db="EMBL/GenBank/DDBJ databases">
        <authorList>
            <person name="Waldvogel A.-M."/>
            <person name="Schoenle A."/>
        </authorList>
    </citation>
    <scope>NUCLEOTIDE SEQUENCE [LARGE SCALE GENOMIC DNA]</scope>
</reference>
<name>A0AAV2LB20_KNICA</name>
<proteinExistence type="predicted"/>
<dbReference type="EMBL" id="OZ035844">
    <property type="protein sequence ID" value="CAL1597761.1"/>
    <property type="molecule type" value="Genomic_DNA"/>
</dbReference>
<organism evidence="2 3">
    <name type="scientific">Knipowitschia caucasica</name>
    <name type="common">Caucasian dwarf goby</name>
    <name type="synonym">Pomatoschistus caucasicus</name>
    <dbReference type="NCBI Taxonomy" id="637954"/>
    <lineage>
        <taxon>Eukaryota</taxon>
        <taxon>Metazoa</taxon>
        <taxon>Chordata</taxon>
        <taxon>Craniata</taxon>
        <taxon>Vertebrata</taxon>
        <taxon>Euteleostomi</taxon>
        <taxon>Actinopterygii</taxon>
        <taxon>Neopterygii</taxon>
        <taxon>Teleostei</taxon>
        <taxon>Neoteleostei</taxon>
        <taxon>Acanthomorphata</taxon>
        <taxon>Gobiaria</taxon>
        <taxon>Gobiiformes</taxon>
        <taxon>Gobioidei</taxon>
        <taxon>Gobiidae</taxon>
        <taxon>Gobiinae</taxon>
        <taxon>Knipowitschia</taxon>
    </lineage>
</organism>
<accession>A0AAV2LB20</accession>
<keyword evidence="3" id="KW-1185">Reference proteome</keyword>
<feature type="region of interest" description="Disordered" evidence="1">
    <location>
        <begin position="1"/>
        <end position="24"/>
    </location>
</feature>
<evidence type="ECO:0000313" key="3">
    <source>
        <dbReference type="Proteomes" id="UP001497482"/>
    </source>
</evidence>
<dbReference type="Proteomes" id="UP001497482">
    <property type="component" value="Chromosome 22"/>
</dbReference>
<evidence type="ECO:0000256" key="1">
    <source>
        <dbReference type="SAM" id="MobiDB-lite"/>
    </source>
</evidence>
<dbReference type="AlphaFoldDB" id="A0AAV2LB20"/>
<sequence length="96" mass="10404">MLGGEKVTECGGTLLREAPGGDDENEFECVRSRYGKSQGESLEGVSVGGQRLERRVEKGREGCEGAACPRRRVGREIGEEGALGGRMIEWGALFRM</sequence>